<dbReference type="PANTHER" id="PTHR42832:SF3">
    <property type="entry name" value="L-GLUTAMINE--4-(METHYLSULFANYL)-2-OXOBUTANOATE AMINOTRANSFERASE"/>
    <property type="match status" value="1"/>
</dbReference>
<dbReference type="InterPro" id="IPR015422">
    <property type="entry name" value="PyrdxlP-dep_Trfase_small"/>
</dbReference>
<reference evidence="6 7" key="1">
    <citation type="journal article" date="2007" name="Int. J. Syst. Evol. Microbiol.">
        <title>Oceanobacillus profundus sp. nov., isolated from a deep-sea sediment core.</title>
        <authorList>
            <person name="Kim Y.G."/>
            <person name="Choi D.H."/>
            <person name="Hyun S."/>
            <person name="Cho B.C."/>
        </authorList>
    </citation>
    <scope>NUCLEOTIDE SEQUENCE [LARGE SCALE GENOMIC DNA]</scope>
    <source>
        <strain evidence="6 7">DSM 18246</strain>
    </source>
</reference>
<dbReference type="InterPro" id="IPR050881">
    <property type="entry name" value="LL-DAP_aminotransferase"/>
</dbReference>
<dbReference type="PROSITE" id="PS00105">
    <property type="entry name" value="AA_TRANSFER_CLASS_1"/>
    <property type="match status" value="1"/>
</dbReference>
<name>A0A417YBA0_9BACI</name>
<dbReference type="InterPro" id="IPR004839">
    <property type="entry name" value="Aminotransferase_I/II_large"/>
</dbReference>
<comment type="caution">
    <text evidence="6">The sequence shown here is derived from an EMBL/GenBank/DDBJ whole genome shotgun (WGS) entry which is preliminary data.</text>
</comment>
<dbReference type="GO" id="GO:0008483">
    <property type="term" value="F:transaminase activity"/>
    <property type="evidence" value="ECO:0007669"/>
    <property type="project" value="UniProtKB-KW"/>
</dbReference>
<dbReference type="EC" id="2.6.1.-" evidence="4"/>
<keyword evidence="7" id="KW-1185">Reference proteome</keyword>
<evidence type="ECO:0000256" key="3">
    <source>
        <dbReference type="ARBA" id="ARBA00022679"/>
    </source>
</evidence>
<evidence type="ECO:0000259" key="5">
    <source>
        <dbReference type="Pfam" id="PF00155"/>
    </source>
</evidence>
<dbReference type="SUPFAM" id="SSF53383">
    <property type="entry name" value="PLP-dependent transferases"/>
    <property type="match status" value="1"/>
</dbReference>
<dbReference type="EMBL" id="QWEH01000019">
    <property type="protein sequence ID" value="RHW29784.1"/>
    <property type="molecule type" value="Genomic_DNA"/>
</dbReference>
<dbReference type="CDD" id="cd00609">
    <property type="entry name" value="AAT_like"/>
    <property type="match status" value="1"/>
</dbReference>
<feature type="domain" description="Aminotransferase class I/classII large" evidence="5">
    <location>
        <begin position="33"/>
        <end position="381"/>
    </location>
</feature>
<evidence type="ECO:0000256" key="1">
    <source>
        <dbReference type="ARBA" id="ARBA00001933"/>
    </source>
</evidence>
<evidence type="ECO:0000313" key="7">
    <source>
        <dbReference type="Proteomes" id="UP000285456"/>
    </source>
</evidence>
<keyword evidence="3 4" id="KW-0808">Transferase</keyword>
<dbReference type="Pfam" id="PF00155">
    <property type="entry name" value="Aminotran_1_2"/>
    <property type="match status" value="1"/>
</dbReference>
<evidence type="ECO:0000256" key="4">
    <source>
        <dbReference type="RuleBase" id="RU000481"/>
    </source>
</evidence>
<dbReference type="Gene3D" id="3.40.640.10">
    <property type="entry name" value="Type I PLP-dependent aspartate aminotransferase-like (Major domain)"/>
    <property type="match status" value="1"/>
</dbReference>
<proteinExistence type="inferred from homology"/>
<comment type="similarity">
    <text evidence="4">Belongs to the class-I pyridoxal-phosphate-dependent aminotransferase family.</text>
</comment>
<dbReference type="NCBIfam" id="NF005815">
    <property type="entry name" value="PRK07681.1"/>
    <property type="match status" value="1"/>
</dbReference>
<protein>
    <recommendedName>
        <fullName evidence="4">Aminotransferase</fullName>
        <ecNumber evidence="4">2.6.1.-</ecNumber>
    </recommendedName>
</protein>
<keyword evidence="2 4" id="KW-0032">Aminotransferase</keyword>
<dbReference type="InterPro" id="IPR004838">
    <property type="entry name" value="NHTrfase_class1_PyrdxlP-BS"/>
</dbReference>
<dbReference type="InterPro" id="IPR015424">
    <property type="entry name" value="PyrdxlP-dep_Trfase"/>
</dbReference>
<gene>
    <name evidence="6" type="ORF">D1B32_19940</name>
</gene>
<dbReference type="PANTHER" id="PTHR42832">
    <property type="entry name" value="AMINO ACID AMINOTRANSFERASE"/>
    <property type="match status" value="1"/>
</dbReference>
<comment type="cofactor">
    <cofactor evidence="1 4">
        <name>pyridoxal 5'-phosphate</name>
        <dbReference type="ChEBI" id="CHEBI:597326"/>
    </cofactor>
</comment>
<dbReference type="GO" id="GO:0030170">
    <property type="term" value="F:pyridoxal phosphate binding"/>
    <property type="evidence" value="ECO:0007669"/>
    <property type="project" value="InterPro"/>
</dbReference>
<evidence type="ECO:0000256" key="2">
    <source>
        <dbReference type="ARBA" id="ARBA00022576"/>
    </source>
</evidence>
<dbReference type="InterPro" id="IPR015421">
    <property type="entry name" value="PyrdxlP-dep_Trfase_major"/>
</dbReference>
<evidence type="ECO:0000313" key="6">
    <source>
        <dbReference type="EMBL" id="RHW29784.1"/>
    </source>
</evidence>
<dbReference type="Proteomes" id="UP000285456">
    <property type="component" value="Unassembled WGS sequence"/>
</dbReference>
<accession>A0A417YBA0</accession>
<dbReference type="Gene3D" id="3.90.1150.10">
    <property type="entry name" value="Aspartate Aminotransferase, domain 1"/>
    <property type="match status" value="1"/>
</dbReference>
<dbReference type="AlphaFoldDB" id="A0A417YBA0"/>
<organism evidence="6 7">
    <name type="scientific">Oceanobacillus profundus</name>
    <dbReference type="NCBI Taxonomy" id="372463"/>
    <lineage>
        <taxon>Bacteria</taxon>
        <taxon>Bacillati</taxon>
        <taxon>Bacillota</taxon>
        <taxon>Bacilli</taxon>
        <taxon>Bacillales</taxon>
        <taxon>Bacillaceae</taxon>
        <taxon>Oceanobacillus</taxon>
    </lineage>
</organism>
<sequence>MNITLSDKMHHFQTSIFNELSNYKKKKNQEGNEMIDLSVGSPDLPPAKYVIDELAKHVTQPCNYGYTLTGIDELHRTIATYYHNQYSVTVDPVNETLMVMGSQDGLVHLPMALTNPGDIILLPDPGYTAYDTGVALAGAAVYGMPLKEDNNFLPDLEAIPGEIREKAKLMILNFPGNPVPALATKKFFEQVVAFAKKHQIVVVHDFAYSEIYYEDKPVSFLSIKGAKEVGVEFNSFSKSFNLAGCRIGYIVGNPTVVAGLNRLKSNLDYGVFFPIQKAAIRALENSVSFSEELRAIYKRRRDILVSGLNALGWKVDTPSASMFIWAKVPKPFTSTEFVYRLMDETGIVVVPGNAFGEAGEGYVRIGLVQPEEVLKKAVAKLRSSILFSTTEVPITNK</sequence>
<dbReference type="RefSeq" id="WP_118890267.1">
    <property type="nucleotide sequence ID" value="NZ_PHUT01000019.1"/>
</dbReference>
<dbReference type="OrthoDB" id="9802328at2"/>